<proteinExistence type="predicted"/>
<dbReference type="Pfam" id="PF00795">
    <property type="entry name" value="CN_hydrolase"/>
    <property type="match status" value="1"/>
</dbReference>
<organism evidence="3 4">
    <name type="scientific">Chaetoceros tenuissimus</name>
    <dbReference type="NCBI Taxonomy" id="426638"/>
    <lineage>
        <taxon>Eukaryota</taxon>
        <taxon>Sar</taxon>
        <taxon>Stramenopiles</taxon>
        <taxon>Ochrophyta</taxon>
        <taxon>Bacillariophyta</taxon>
        <taxon>Coscinodiscophyceae</taxon>
        <taxon>Chaetocerotophycidae</taxon>
        <taxon>Chaetocerotales</taxon>
        <taxon>Chaetocerotaceae</taxon>
        <taxon>Chaetoceros</taxon>
    </lineage>
</organism>
<dbReference type="PROSITE" id="PS50263">
    <property type="entry name" value="CN_HYDROLASE"/>
    <property type="match status" value="1"/>
</dbReference>
<name>A0AAD3DBD4_9STRA</name>
<keyword evidence="4" id="KW-1185">Reference proteome</keyword>
<dbReference type="InterPro" id="IPR045254">
    <property type="entry name" value="Nit1/2_C-N_Hydrolase"/>
</dbReference>
<comment type="caution">
    <text evidence="3">The sequence shown here is derived from an EMBL/GenBank/DDBJ whole genome shotgun (WGS) entry which is preliminary data.</text>
</comment>
<dbReference type="EMBL" id="BLLK01000069">
    <property type="protein sequence ID" value="GFH60877.1"/>
    <property type="molecule type" value="Genomic_DNA"/>
</dbReference>
<sequence>MNLTRPLLQRVAIAQLCSTSNKYQNLLNVAFCAREAKKEGCSMLFLPECFGFIGSSAQQTLENAEDIASLSSTDLNSLLENDTRNEWIHNLQDVVINEVNNAKEMNILDNSEVSIIEGIRVIAKSSDLWISGGGIHESNAPPAADSDNARVYNTHIIVNSLGDIVSKYRKIHLFDVSIPSRNIHLKESATTAPGEKLVVCETPVGMLGLSTCYDMRFPEMYRHLVEEGNAEILLMPSAFTIPTGQAHWHTLLRARAIENQCYVIAAAQYGKHNEKRESYGHAIGIDPWGKVLVDAGGIDGSGTQDKVTTPSIVVCDIKKDEIESVRERMPIKVHRLNSPFSW</sequence>
<dbReference type="CDD" id="cd07572">
    <property type="entry name" value="nit"/>
    <property type="match status" value="1"/>
</dbReference>
<dbReference type="PROSITE" id="PS01227">
    <property type="entry name" value="UPF0012"/>
    <property type="match status" value="1"/>
</dbReference>
<protein>
    <submittedName>
        <fullName evidence="3">Carbon-nitrogen hydrolase</fullName>
    </submittedName>
</protein>
<evidence type="ECO:0000313" key="4">
    <source>
        <dbReference type="Proteomes" id="UP001054902"/>
    </source>
</evidence>
<dbReference type="SUPFAM" id="SSF56317">
    <property type="entry name" value="Carbon-nitrogen hydrolase"/>
    <property type="match status" value="1"/>
</dbReference>
<dbReference type="PANTHER" id="PTHR23088">
    <property type="entry name" value="NITRILASE-RELATED"/>
    <property type="match status" value="1"/>
</dbReference>
<dbReference type="InterPro" id="IPR001110">
    <property type="entry name" value="UPF0012_CS"/>
</dbReference>
<evidence type="ECO:0000256" key="1">
    <source>
        <dbReference type="ARBA" id="ARBA00022801"/>
    </source>
</evidence>
<evidence type="ECO:0000313" key="3">
    <source>
        <dbReference type="EMBL" id="GFH60877.1"/>
    </source>
</evidence>
<dbReference type="InterPro" id="IPR036526">
    <property type="entry name" value="C-N_Hydrolase_sf"/>
</dbReference>
<dbReference type="PANTHER" id="PTHR23088:SF27">
    <property type="entry name" value="DEAMINATED GLUTATHIONE AMIDASE"/>
    <property type="match status" value="1"/>
</dbReference>
<accession>A0AAD3DBD4</accession>
<gene>
    <name evidence="3" type="ORF">CTEN210_17353</name>
</gene>
<dbReference type="Gene3D" id="3.60.110.10">
    <property type="entry name" value="Carbon-nitrogen hydrolase"/>
    <property type="match status" value="1"/>
</dbReference>
<keyword evidence="1 3" id="KW-0378">Hydrolase</keyword>
<feature type="domain" description="CN hydrolase" evidence="2">
    <location>
        <begin position="9"/>
        <end position="311"/>
    </location>
</feature>
<reference evidence="3 4" key="1">
    <citation type="journal article" date="2021" name="Sci. Rep.">
        <title>The genome of the diatom Chaetoceros tenuissimus carries an ancient integrated fragment of an extant virus.</title>
        <authorList>
            <person name="Hongo Y."/>
            <person name="Kimura K."/>
            <person name="Takaki Y."/>
            <person name="Yoshida Y."/>
            <person name="Baba S."/>
            <person name="Kobayashi G."/>
            <person name="Nagasaki K."/>
            <person name="Hano T."/>
            <person name="Tomaru Y."/>
        </authorList>
    </citation>
    <scope>NUCLEOTIDE SEQUENCE [LARGE SCALE GENOMIC DNA]</scope>
    <source>
        <strain evidence="3 4">NIES-3715</strain>
    </source>
</reference>
<dbReference type="InterPro" id="IPR003010">
    <property type="entry name" value="C-N_Hydrolase"/>
</dbReference>
<dbReference type="AlphaFoldDB" id="A0AAD3DBD4"/>
<dbReference type="Proteomes" id="UP001054902">
    <property type="component" value="Unassembled WGS sequence"/>
</dbReference>
<evidence type="ECO:0000259" key="2">
    <source>
        <dbReference type="PROSITE" id="PS50263"/>
    </source>
</evidence>
<dbReference type="GO" id="GO:0016811">
    <property type="term" value="F:hydrolase activity, acting on carbon-nitrogen (but not peptide) bonds, in linear amides"/>
    <property type="evidence" value="ECO:0007669"/>
    <property type="project" value="InterPro"/>
</dbReference>